<protein>
    <submittedName>
        <fullName evidence="2">Uncharacterized protein</fullName>
    </submittedName>
</protein>
<sequence>MITTRRTREGVVVKGEGKEERKNRRKRWRKGKKISRPPQEWKGKKKPATKGDCREEKEKDFASETKTVSSLRKIPPSLTLFGPSPNSPSDWSRLFRAR</sequence>
<name>A0AAV4P874_CAEEX</name>
<evidence type="ECO:0000313" key="2">
    <source>
        <dbReference type="EMBL" id="GIX93241.1"/>
    </source>
</evidence>
<feature type="compositionally biased region" description="Basic residues" evidence="1">
    <location>
        <begin position="23"/>
        <end position="35"/>
    </location>
</feature>
<reference evidence="2 3" key="1">
    <citation type="submission" date="2021-06" db="EMBL/GenBank/DDBJ databases">
        <title>Caerostris extrusa draft genome.</title>
        <authorList>
            <person name="Kono N."/>
            <person name="Arakawa K."/>
        </authorList>
    </citation>
    <scope>NUCLEOTIDE SEQUENCE [LARGE SCALE GENOMIC DNA]</scope>
</reference>
<feature type="compositionally biased region" description="Basic and acidic residues" evidence="1">
    <location>
        <begin position="49"/>
        <end position="63"/>
    </location>
</feature>
<proteinExistence type="predicted"/>
<dbReference type="Proteomes" id="UP001054945">
    <property type="component" value="Unassembled WGS sequence"/>
</dbReference>
<feature type="compositionally biased region" description="Basic and acidic residues" evidence="1">
    <location>
        <begin position="1"/>
        <end position="22"/>
    </location>
</feature>
<evidence type="ECO:0000313" key="3">
    <source>
        <dbReference type="Proteomes" id="UP001054945"/>
    </source>
</evidence>
<keyword evidence="3" id="KW-1185">Reference proteome</keyword>
<comment type="caution">
    <text evidence="2">The sequence shown here is derived from an EMBL/GenBank/DDBJ whole genome shotgun (WGS) entry which is preliminary data.</text>
</comment>
<accession>A0AAV4P874</accession>
<feature type="region of interest" description="Disordered" evidence="1">
    <location>
        <begin position="1"/>
        <end position="98"/>
    </location>
</feature>
<dbReference type="AlphaFoldDB" id="A0AAV4P874"/>
<dbReference type="EMBL" id="BPLR01004218">
    <property type="protein sequence ID" value="GIX93241.1"/>
    <property type="molecule type" value="Genomic_DNA"/>
</dbReference>
<gene>
    <name evidence="2" type="ORF">CEXT_554001</name>
</gene>
<organism evidence="2 3">
    <name type="scientific">Caerostris extrusa</name>
    <name type="common">Bark spider</name>
    <name type="synonym">Caerostris bankana</name>
    <dbReference type="NCBI Taxonomy" id="172846"/>
    <lineage>
        <taxon>Eukaryota</taxon>
        <taxon>Metazoa</taxon>
        <taxon>Ecdysozoa</taxon>
        <taxon>Arthropoda</taxon>
        <taxon>Chelicerata</taxon>
        <taxon>Arachnida</taxon>
        <taxon>Araneae</taxon>
        <taxon>Araneomorphae</taxon>
        <taxon>Entelegynae</taxon>
        <taxon>Araneoidea</taxon>
        <taxon>Araneidae</taxon>
        <taxon>Caerostris</taxon>
    </lineage>
</organism>
<evidence type="ECO:0000256" key="1">
    <source>
        <dbReference type="SAM" id="MobiDB-lite"/>
    </source>
</evidence>